<accession>A0A414PUP1</accession>
<reference evidence="2 3" key="1">
    <citation type="submission" date="2018-08" db="EMBL/GenBank/DDBJ databases">
        <title>A genome reference for cultivated species of the human gut microbiota.</title>
        <authorList>
            <person name="Zou Y."/>
            <person name="Xue W."/>
            <person name="Luo G."/>
        </authorList>
    </citation>
    <scope>NUCLEOTIDE SEQUENCE [LARGE SCALE GENOMIC DNA]</scope>
    <source>
        <strain evidence="2 3">AM25-1</strain>
    </source>
</reference>
<dbReference type="Proteomes" id="UP000284676">
    <property type="component" value="Unassembled WGS sequence"/>
</dbReference>
<evidence type="ECO:0000313" key="3">
    <source>
        <dbReference type="Proteomes" id="UP000284676"/>
    </source>
</evidence>
<dbReference type="PROSITE" id="PS51257">
    <property type="entry name" value="PROKAR_LIPOPROTEIN"/>
    <property type="match status" value="1"/>
</dbReference>
<feature type="signal peptide" evidence="1">
    <location>
        <begin position="1"/>
        <end position="22"/>
    </location>
</feature>
<dbReference type="AlphaFoldDB" id="A0A414PUP1"/>
<sequence>MKLYLTTILFLTLILSSCTSYTPEKVNARYLKLSKNLDYLMDDEINEKKRASLEKDFSNFFQGMKDYKEKNKDLDTRYLNYYMKESSIKLQYLKDLKD</sequence>
<name>A0A414PUP1_FUSMR</name>
<protein>
    <submittedName>
        <fullName evidence="2">Uncharacterized protein</fullName>
    </submittedName>
</protein>
<evidence type="ECO:0000313" key="2">
    <source>
        <dbReference type="EMBL" id="RHF72299.1"/>
    </source>
</evidence>
<dbReference type="EMBL" id="QRHL01000009">
    <property type="protein sequence ID" value="RHF72299.1"/>
    <property type="molecule type" value="Genomic_DNA"/>
</dbReference>
<evidence type="ECO:0000256" key="1">
    <source>
        <dbReference type="SAM" id="SignalP"/>
    </source>
</evidence>
<proteinExistence type="predicted"/>
<dbReference type="RefSeq" id="WP_118127325.1">
    <property type="nucleotide sequence ID" value="NZ_CAEUHP010000001.1"/>
</dbReference>
<feature type="chain" id="PRO_5019498146" evidence="1">
    <location>
        <begin position="23"/>
        <end position="98"/>
    </location>
</feature>
<gene>
    <name evidence="2" type="ORF">DW663_06870</name>
</gene>
<keyword evidence="1" id="KW-0732">Signal</keyword>
<comment type="caution">
    <text evidence="2">The sequence shown here is derived from an EMBL/GenBank/DDBJ whole genome shotgun (WGS) entry which is preliminary data.</text>
</comment>
<organism evidence="2 3">
    <name type="scientific">Fusobacterium mortiferum</name>
    <dbReference type="NCBI Taxonomy" id="850"/>
    <lineage>
        <taxon>Bacteria</taxon>
        <taxon>Fusobacteriati</taxon>
        <taxon>Fusobacteriota</taxon>
        <taxon>Fusobacteriia</taxon>
        <taxon>Fusobacteriales</taxon>
        <taxon>Fusobacteriaceae</taxon>
        <taxon>Fusobacterium</taxon>
    </lineage>
</organism>